<protein>
    <submittedName>
        <fullName evidence="1">Uncharacterized protein</fullName>
    </submittedName>
</protein>
<name>A0A811TD40_9EURY</name>
<evidence type="ECO:0000313" key="2">
    <source>
        <dbReference type="Proteomes" id="UP000610373"/>
    </source>
</evidence>
<gene>
    <name evidence="1" type="ORF">CHKLHMKO_00524</name>
</gene>
<sequence length="57" mass="6653">MNVSHTGDFAKAVNTVRNLDKHVEHAYFNTEQSSIHLRNFCDVEVDFDGDFITEYFK</sequence>
<dbReference type="Proteomes" id="UP000610373">
    <property type="component" value="Unassembled WGS sequence"/>
</dbReference>
<proteinExistence type="predicted"/>
<reference evidence="1" key="1">
    <citation type="submission" date="2020-10" db="EMBL/GenBank/DDBJ databases">
        <authorList>
            <person name="Hahn C.J."/>
            <person name="Laso-Perez R."/>
            <person name="Vulcano F."/>
            <person name="Vaziourakis K.-M."/>
            <person name="Stokke R."/>
            <person name="Steen I.H."/>
            <person name="Teske A."/>
            <person name="Boetius A."/>
            <person name="Liebeke M."/>
            <person name="Amann R."/>
            <person name="Knittel K."/>
        </authorList>
    </citation>
    <scope>NUCLEOTIDE SEQUENCE</scope>
    <source>
        <strain evidence="1">Gfbio:e3339647-f889-4370-9287-4fb5cb688e4c:AG392O15_GoMArc1</strain>
    </source>
</reference>
<organism evidence="1 2">
    <name type="scientific">Candidatus Argoarchaeum ethanivorans</name>
    <dbReference type="NCBI Taxonomy" id="2608793"/>
    <lineage>
        <taxon>Archaea</taxon>
        <taxon>Methanobacteriati</taxon>
        <taxon>Methanobacteriota</taxon>
        <taxon>Stenosarchaea group</taxon>
        <taxon>Methanomicrobia</taxon>
        <taxon>Methanosarcinales</taxon>
        <taxon>Methanosarcinales incertae sedis</taxon>
        <taxon>GOM Arc I cluster</taxon>
        <taxon>Candidatus Argoarchaeum</taxon>
    </lineage>
</organism>
<comment type="caution">
    <text evidence="1">The sequence shown here is derived from an EMBL/GenBank/DDBJ whole genome shotgun (WGS) entry which is preliminary data.</text>
</comment>
<dbReference type="EMBL" id="CAJHIO010000038">
    <property type="protein sequence ID" value="CAD6493700.1"/>
    <property type="molecule type" value="Genomic_DNA"/>
</dbReference>
<evidence type="ECO:0000313" key="1">
    <source>
        <dbReference type="EMBL" id="CAD6493700.1"/>
    </source>
</evidence>
<dbReference type="AlphaFoldDB" id="A0A811TD40"/>
<accession>A0A811TD40</accession>